<dbReference type="PANTHER" id="PTHR39961:SF1">
    <property type="entry name" value="DUF458 DOMAIN-CONTAINING PROTEIN"/>
    <property type="match status" value="1"/>
</dbReference>
<dbReference type="Pfam" id="PF04308">
    <property type="entry name" value="RNaseH_like"/>
    <property type="match status" value="1"/>
</dbReference>
<proteinExistence type="predicted"/>
<dbReference type="EMBL" id="LBXN01000014">
    <property type="protein sequence ID" value="KKR33582.1"/>
    <property type="molecule type" value="Genomic_DNA"/>
</dbReference>
<reference evidence="1 2" key="1">
    <citation type="journal article" date="2015" name="Nature">
        <title>rRNA introns, odd ribosomes, and small enigmatic genomes across a large radiation of phyla.</title>
        <authorList>
            <person name="Brown C.T."/>
            <person name="Hug L.A."/>
            <person name="Thomas B.C."/>
            <person name="Sharon I."/>
            <person name="Castelle C.J."/>
            <person name="Singh A."/>
            <person name="Wilkins M.J."/>
            <person name="Williams K.H."/>
            <person name="Banfield J.F."/>
        </authorList>
    </citation>
    <scope>NUCLEOTIDE SEQUENCE [LARGE SCALE GENOMIC DNA]</scope>
</reference>
<organism evidence="1 2">
    <name type="scientific">Candidatus Gottesmanbacteria bacterium GW2011_GWC2_39_8</name>
    <dbReference type="NCBI Taxonomy" id="1618450"/>
    <lineage>
        <taxon>Bacteria</taxon>
        <taxon>Candidatus Gottesmaniibacteriota</taxon>
    </lineage>
</organism>
<protein>
    <recommendedName>
        <fullName evidence="3">DUF458 domain-containing protein</fullName>
    </recommendedName>
</protein>
<evidence type="ECO:0008006" key="3">
    <source>
        <dbReference type="Google" id="ProtNLM"/>
    </source>
</evidence>
<dbReference type="Proteomes" id="UP000034539">
    <property type="component" value="Unassembled WGS sequence"/>
</dbReference>
<name>A0A0G0T6W6_9BACT</name>
<sequence length="158" mass="17921">MDIYISPTHGPLSLSQVRDKVLEFMKNGPDFKYSLVIGSDSEPREEGDTEFVTAFVIRRIGAGGVYFWKRTVGKKKYVFRTRIYEEATLSLMAANEFLDTFKNDGISKFDLEIHVDIGEFGKTREMLSEIIGMVRGSGFNIKTKPYSYGASKIADRHT</sequence>
<dbReference type="InterPro" id="IPR007405">
    <property type="entry name" value="Phage_KVP40_Orf299"/>
</dbReference>
<dbReference type="PANTHER" id="PTHR39961">
    <property type="entry name" value="HYPOTHETICAL CYTOSOLIC PROTEIN"/>
    <property type="match status" value="1"/>
</dbReference>
<gene>
    <name evidence="1" type="ORF">UT63_C0014G0005</name>
</gene>
<comment type="caution">
    <text evidence="1">The sequence shown here is derived from an EMBL/GenBank/DDBJ whole genome shotgun (WGS) entry which is preliminary data.</text>
</comment>
<dbReference type="AlphaFoldDB" id="A0A0G0T6W6"/>
<accession>A0A0G0T6W6</accession>
<evidence type="ECO:0000313" key="1">
    <source>
        <dbReference type="EMBL" id="KKR33582.1"/>
    </source>
</evidence>
<evidence type="ECO:0000313" key="2">
    <source>
        <dbReference type="Proteomes" id="UP000034539"/>
    </source>
</evidence>